<name>A0A7X5V6R4_9ACTN</name>
<feature type="transmembrane region" description="Helical" evidence="6">
    <location>
        <begin position="117"/>
        <end position="138"/>
    </location>
</feature>
<evidence type="ECO:0000256" key="2">
    <source>
        <dbReference type="ARBA" id="ARBA00022692"/>
    </source>
</evidence>
<dbReference type="Proteomes" id="UP000555407">
    <property type="component" value="Unassembled WGS sequence"/>
</dbReference>
<keyword evidence="8" id="KW-1185">Reference proteome</keyword>
<keyword evidence="7" id="KW-0131">Cell cycle</keyword>
<feature type="transmembrane region" description="Helical" evidence="6">
    <location>
        <begin position="248"/>
        <end position="264"/>
    </location>
</feature>
<gene>
    <name evidence="7" type="ORF">BJY22_001111</name>
</gene>
<dbReference type="GO" id="GO:0008360">
    <property type="term" value="P:regulation of cell shape"/>
    <property type="evidence" value="ECO:0007669"/>
    <property type="project" value="UniProtKB-KW"/>
</dbReference>
<feature type="transmembrane region" description="Helical" evidence="6">
    <location>
        <begin position="52"/>
        <end position="70"/>
    </location>
</feature>
<feature type="transmembrane region" description="Helical" evidence="6">
    <location>
        <begin position="381"/>
        <end position="409"/>
    </location>
</feature>
<dbReference type="RefSeq" id="WP_167204077.1">
    <property type="nucleotide sequence ID" value="NZ_JAASRO010000001.1"/>
</dbReference>
<dbReference type="GO" id="GO:0051301">
    <property type="term" value="P:cell division"/>
    <property type="evidence" value="ECO:0007669"/>
    <property type="project" value="UniProtKB-KW"/>
</dbReference>
<dbReference type="EMBL" id="JAASRO010000001">
    <property type="protein sequence ID" value="NIK55394.1"/>
    <property type="molecule type" value="Genomic_DNA"/>
</dbReference>
<keyword evidence="5 6" id="KW-0472">Membrane</keyword>
<comment type="caution">
    <text evidence="7">The sequence shown here is derived from an EMBL/GenBank/DDBJ whole genome shotgun (WGS) entry which is preliminary data.</text>
</comment>
<feature type="transmembrane region" description="Helical" evidence="6">
    <location>
        <begin position="21"/>
        <end position="40"/>
    </location>
</feature>
<evidence type="ECO:0000256" key="1">
    <source>
        <dbReference type="ARBA" id="ARBA00004141"/>
    </source>
</evidence>
<evidence type="ECO:0000256" key="4">
    <source>
        <dbReference type="ARBA" id="ARBA00022989"/>
    </source>
</evidence>
<keyword evidence="2 6" id="KW-0812">Transmembrane</keyword>
<dbReference type="AlphaFoldDB" id="A0A7X5V6R4"/>
<protein>
    <submittedName>
        <fullName evidence="7">Cell division protein FtsW (Lipid II flippase)</fullName>
    </submittedName>
</protein>
<keyword evidence="7" id="KW-0132">Cell division</keyword>
<feature type="transmembrane region" description="Helical" evidence="6">
    <location>
        <begin position="150"/>
        <end position="169"/>
    </location>
</feature>
<evidence type="ECO:0000256" key="3">
    <source>
        <dbReference type="ARBA" id="ARBA00022960"/>
    </source>
</evidence>
<accession>A0A7X5V6R4</accession>
<feature type="transmembrane region" description="Helical" evidence="6">
    <location>
        <begin position="77"/>
        <end position="97"/>
    </location>
</feature>
<reference evidence="7 8" key="1">
    <citation type="submission" date="2020-03" db="EMBL/GenBank/DDBJ databases">
        <title>Sequencing the genomes of 1000 actinobacteria strains.</title>
        <authorList>
            <person name="Klenk H.-P."/>
        </authorList>
    </citation>
    <scope>NUCLEOTIDE SEQUENCE [LARGE SCALE GENOMIC DNA]</scope>
    <source>
        <strain evidence="7 8">DSM 45490</strain>
    </source>
</reference>
<keyword evidence="4 6" id="KW-1133">Transmembrane helix</keyword>
<evidence type="ECO:0000256" key="6">
    <source>
        <dbReference type="SAM" id="Phobius"/>
    </source>
</evidence>
<evidence type="ECO:0000256" key="5">
    <source>
        <dbReference type="ARBA" id="ARBA00023136"/>
    </source>
</evidence>
<dbReference type="GO" id="GO:0015648">
    <property type="term" value="F:lipid-linked peptidoglycan transporter activity"/>
    <property type="evidence" value="ECO:0007669"/>
    <property type="project" value="TreeGrafter"/>
</dbReference>
<dbReference type="Pfam" id="PF01098">
    <property type="entry name" value="FTSW_RODA_SPOVE"/>
    <property type="match status" value="1"/>
</dbReference>
<sequence>MSIASTSVIQIIPRTRRGVELLLLVIAIAVSVGAYVNIGITVQDKVPASTGYYAAGIGLLALIAHFALRYRAPYADPVLLPCAVLLNGLGVAMIHRIDLGLAIVAEAKGNTPKAAAAPQQITWTAVGIVLFLVVILLIRDHRRLQALTYTAGLAGLVLLVLPLIPGLGVNLNGARIWIRLAGMSFQPGEFAKICLVVFFAGYLVVKRDVLTLAGHRFLGLDLPRARDLGPIGIAWAVSLGVLVFESDLGSSLLFFGLFLFLLYVSTERAGWLIIGGALFVGGAFFAYTTFGHVHRRVTDWLDPWAIDGGQVKLGLMGQAWGGILGRGLGQGHPEATLYAQSDMIISSFAEELGLTGLIAILLVYTLIIERGLRTALGCRDIFGKLIATGLAMSFALQVFVIVGGVTGLIPLTGLATPFMALGGTSLVANWAIIALLLRISDQARRPQTPAAPVSDETIAMAVQKQ</sequence>
<dbReference type="PANTHER" id="PTHR30474:SF3">
    <property type="entry name" value="PEPTIDOGLYCAN GLYCOSYLTRANSFERASE RODA"/>
    <property type="match status" value="1"/>
</dbReference>
<feature type="transmembrane region" description="Helical" evidence="6">
    <location>
        <begin position="225"/>
        <end position="242"/>
    </location>
</feature>
<organism evidence="7 8">
    <name type="scientific">Kribbella shirazensis</name>
    <dbReference type="NCBI Taxonomy" id="1105143"/>
    <lineage>
        <taxon>Bacteria</taxon>
        <taxon>Bacillati</taxon>
        <taxon>Actinomycetota</taxon>
        <taxon>Actinomycetes</taxon>
        <taxon>Propionibacteriales</taxon>
        <taxon>Kribbellaceae</taxon>
        <taxon>Kribbella</taxon>
    </lineage>
</organism>
<evidence type="ECO:0000313" key="7">
    <source>
        <dbReference type="EMBL" id="NIK55394.1"/>
    </source>
</evidence>
<feature type="transmembrane region" description="Helical" evidence="6">
    <location>
        <begin position="189"/>
        <end position="205"/>
    </location>
</feature>
<comment type="subcellular location">
    <subcellularLocation>
        <location evidence="1">Membrane</location>
        <topology evidence="1">Multi-pass membrane protein</topology>
    </subcellularLocation>
</comment>
<keyword evidence="3" id="KW-0133">Cell shape</keyword>
<dbReference type="GO" id="GO:0032153">
    <property type="term" value="C:cell division site"/>
    <property type="evidence" value="ECO:0007669"/>
    <property type="project" value="TreeGrafter"/>
</dbReference>
<dbReference type="InterPro" id="IPR001182">
    <property type="entry name" value="FtsW/RodA"/>
</dbReference>
<feature type="transmembrane region" description="Helical" evidence="6">
    <location>
        <begin position="415"/>
        <end position="437"/>
    </location>
</feature>
<dbReference type="PANTHER" id="PTHR30474">
    <property type="entry name" value="CELL CYCLE PROTEIN"/>
    <property type="match status" value="1"/>
</dbReference>
<proteinExistence type="predicted"/>
<feature type="transmembrane region" description="Helical" evidence="6">
    <location>
        <begin position="352"/>
        <end position="369"/>
    </location>
</feature>
<evidence type="ECO:0000313" key="8">
    <source>
        <dbReference type="Proteomes" id="UP000555407"/>
    </source>
</evidence>
<dbReference type="GO" id="GO:0005886">
    <property type="term" value="C:plasma membrane"/>
    <property type="evidence" value="ECO:0007669"/>
    <property type="project" value="TreeGrafter"/>
</dbReference>
<feature type="transmembrane region" description="Helical" evidence="6">
    <location>
        <begin position="271"/>
        <end position="290"/>
    </location>
</feature>